<evidence type="ECO:0000256" key="1">
    <source>
        <dbReference type="SAM" id="MobiDB-lite"/>
    </source>
</evidence>
<comment type="caution">
    <text evidence="2">The sequence shown here is derived from an EMBL/GenBank/DDBJ whole genome shotgun (WGS) entry which is preliminary data.</text>
</comment>
<evidence type="ECO:0000313" key="3">
    <source>
        <dbReference type="Proteomes" id="UP001476798"/>
    </source>
</evidence>
<gene>
    <name evidence="2" type="ORF">GOODEAATRI_002509</name>
</gene>
<keyword evidence="3" id="KW-1185">Reference proteome</keyword>
<dbReference type="EMBL" id="JAHRIO010000089">
    <property type="protein sequence ID" value="MEQ2157504.1"/>
    <property type="molecule type" value="Genomic_DNA"/>
</dbReference>
<name>A0ABV0MEH4_9TELE</name>
<feature type="region of interest" description="Disordered" evidence="1">
    <location>
        <begin position="1"/>
        <end position="26"/>
    </location>
</feature>
<organism evidence="2 3">
    <name type="scientific">Goodea atripinnis</name>
    <dbReference type="NCBI Taxonomy" id="208336"/>
    <lineage>
        <taxon>Eukaryota</taxon>
        <taxon>Metazoa</taxon>
        <taxon>Chordata</taxon>
        <taxon>Craniata</taxon>
        <taxon>Vertebrata</taxon>
        <taxon>Euteleostomi</taxon>
        <taxon>Actinopterygii</taxon>
        <taxon>Neopterygii</taxon>
        <taxon>Teleostei</taxon>
        <taxon>Neoteleostei</taxon>
        <taxon>Acanthomorphata</taxon>
        <taxon>Ovalentaria</taxon>
        <taxon>Atherinomorphae</taxon>
        <taxon>Cyprinodontiformes</taxon>
        <taxon>Goodeidae</taxon>
        <taxon>Goodea</taxon>
    </lineage>
</organism>
<dbReference type="Proteomes" id="UP001476798">
    <property type="component" value="Unassembled WGS sequence"/>
</dbReference>
<feature type="compositionally biased region" description="Low complexity" evidence="1">
    <location>
        <begin position="1"/>
        <end position="14"/>
    </location>
</feature>
<evidence type="ECO:0000313" key="2">
    <source>
        <dbReference type="EMBL" id="MEQ2157504.1"/>
    </source>
</evidence>
<proteinExistence type="predicted"/>
<sequence length="111" mass="11812">MASAEAAAGAAQPGDGKDGPPGAMQLNPAVPIRGIRMKFAVLAGLVEVGEVSNRDIVETVFNLQDNFQTNETWKRIGVRSLASAGGSSVEITRHCRRKPPKRVTLVMVVRS</sequence>
<accession>A0ABV0MEH4</accession>
<reference evidence="2 3" key="1">
    <citation type="submission" date="2021-06" db="EMBL/GenBank/DDBJ databases">
        <authorList>
            <person name="Palmer J.M."/>
        </authorList>
    </citation>
    <scope>NUCLEOTIDE SEQUENCE [LARGE SCALE GENOMIC DNA]</scope>
    <source>
        <strain evidence="2 3">GA_2019</strain>
        <tissue evidence="2">Muscle</tissue>
    </source>
</reference>
<protein>
    <submittedName>
        <fullName evidence="2">Uncharacterized protein</fullName>
    </submittedName>
</protein>